<dbReference type="Gene3D" id="3.40.50.720">
    <property type="entry name" value="NAD(P)-binding Rossmann-like Domain"/>
    <property type="match status" value="1"/>
</dbReference>
<name>A0ABY5JVU3_9BACI</name>
<gene>
    <name evidence="2" type="ORF">NP439_06925</name>
</gene>
<accession>A0ABY5JVU3</accession>
<dbReference type="Pfam" id="PF05368">
    <property type="entry name" value="NmrA"/>
    <property type="match status" value="1"/>
</dbReference>
<dbReference type="InterPro" id="IPR036291">
    <property type="entry name" value="NAD(P)-bd_dom_sf"/>
</dbReference>
<proteinExistence type="predicted"/>
<keyword evidence="3" id="KW-1185">Reference proteome</keyword>
<dbReference type="InterPro" id="IPR051604">
    <property type="entry name" value="Ergot_Alk_Oxidoreductase"/>
</dbReference>
<reference evidence="2" key="1">
    <citation type="submission" date="2022-07" db="EMBL/GenBank/DDBJ databases">
        <title>FELIX.</title>
        <authorList>
            <person name="Wan K.H."/>
            <person name="Park S."/>
            <person name="Lawrence Q."/>
            <person name="Eichenberger J.P."/>
            <person name="Booth B.W."/>
            <person name="Piaggio A.J."/>
            <person name="Chandler J.C."/>
            <person name="Franklin A.B."/>
            <person name="Celniker S.E."/>
        </authorList>
    </citation>
    <scope>NUCLEOTIDE SEQUENCE</scope>
    <source>
        <strain evidence="2">QA-1986 374</strain>
    </source>
</reference>
<dbReference type="SUPFAM" id="SSF51735">
    <property type="entry name" value="NAD(P)-binding Rossmann-fold domains"/>
    <property type="match status" value="1"/>
</dbReference>
<dbReference type="EMBL" id="CP101914">
    <property type="protein sequence ID" value="UUI04380.1"/>
    <property type="molecule type" value="Genomic_DNA"/>
</dbReference>
<evidence type="ECO:0000259" key="1">
    <source>
        <dbReference type="Pfam" id="PF05368"/>
    </source>
</evidence>
<dbReference type="Gene3D" id="3.90.25.10">
    <property type="entry name" value="UDP-galactose 4-epimerase, domain 1"/>
    <property type="match status" value="1"/>
</dbReference>
<dbReference type="PANTHER" id="PTHR43162:SF1">
    <property type="entry name" value="PRESTALK A DIFFERENTIATION PROTEIN A"/>
    <property type="match status" value="1"/>
</dbReference>
<dbReference type="RefSeq" id="WP_256709294.1">
    <property type="nucleotide sequence ID" value="NZ_CP101914.1"/>
</dbReference>
<sequence>MTESILIVGGTGKVGRRVDDKLIELGKQTTIASRKIHPYFDWSDSTTWRETLKGHKQAFVTYFPDLLVEQSAQDIQLFCDMAKEVGLKHIVLLSGRRESGAEQAENILRQSGLTWNILRCSWFNQNFSENFLYDGVTAGEIVLPISDVKEPFIDVNDIAEVAVKVLADPKYENELFELTGPELLSFYDLAEKFSEKLNKEVRFTSVSLDDYHAILQKEGVPSIFVNMLMTLFQEVFDGRNEMTTNELEKMLDDQPTTFDAFITQSITQGVWQ</sequence>
<protein>
    <submittedName>
        <fullName evidence="2">NmrA family NAD(P)-binding protein</fullName>
    </submittedName>
</protein>
<dbReference type="Proteomes" id="UP001059773">
    <property type="component" value="Chromosome"/>
</dbReference>
<feature type="domain" description="NmrA-like" evidence="1">
    <location>
        <begin position="103"/>
        <end position="261"/>
    </location>
</feature>
<evidence type="ECO:0000313" key="2">
    <source>
        <dbReference type="EMBL" id="UUI04380.1"/>
    </source>
</evidence>
<evidence type="ECO:0000313" key="3">
    <source>
        <dbReference type="Proteomes" id="UP001059773"/>
    </source>
</evidence>
<organism evidence="2 3">
    <name type="scientific">Oceanobacillus jeddahense</name>
    <dbReference type="NCBI Taxonomy" id="1462527"/>
    <lineage>
        <taxon>Bacteria</taxon>
        <taxon>Bacillati</taxon>
        <taxon>Bacillota</taxon>
        <taxon>Bacilli</taxon>
        <taxon>Bacillales</taxon>
        <taxon>Bacillaceae</taxon>
        <taxon>Oceanobacillus</taxon>
    </lineage>
</organism>
<dbReference type="InterPro" id="IPR008030">
    <property type="entry name" value="NmrA-like"/>
</dbReference>
<dbReference type="PANTHER" id="PTHR43162">
    <property type="match status" value="1"/>
</dbReference>